<feature type="compositionally biased region" description="Low complexity" evidence="1">
    <location>
        <begin position="1"/>
        <end position="13"/>
    </location>
</feature>
<feature type="compositionally biased region" description="Low complexity" evidence="1">
    <location>
        <begin position="90"/>
        <end position="102"/>
    </location>
</feature>
<keyword evidence="5" id="KW-1185">Reference proteome</keyword>
<keyword evidence="2" id="KW-1133">Transmembrane helix</keyword>
<name>A0ABS2SJ22_9MICO</name>
<reference evidence="4 5" key="1">
    <citation type="submission" date="2021-01" db="EMBL/GenBank/DDBJ databases">
        <title>Sequencing the genomes of 1000 actinobacteria strains.</title>
        <authorList>
            <person name="Klenk H.-P."/>
        </authorList>
    </citation>
    <scope>NUCLEOTIDE SEQUENCE [LARGE SCALE GENOMIC DNA]</scope>
    <source>
        <strain evidence="4 5">DSM 13657</strain>
    </source>
</reference>
<sequence>MSSNTPGSSGGSSRPYNDLPSYDSGPSSSGQGPASFKPGASHGSGGSAYGTATPGAASSGSPAYGSSSYGSSPSDYGSSQSSTYGGGDYSSGNYGASANEPANPTPAYNPAPTYDSQSSPYGAPYGAPGQPVRRGTNGLAIAALITGIVSLVAVWPLGWAGIAPVIMGHIAVKQCRERDQEGKGLAIGGLVTGYIAIGGFILIILFFILMFGLAGLASS</sequence>
<dbReference type="Pfam" id="PF13828">
    <property type="entry name" value="DUF4190"/>
    <property type="match status" value="1"/>
</dbReference>
<feature type="domain" description="DUF4190" evidence="3">
    <location>
        <begin position="139"/>
        <end position="202"/>
    </location>
</feature>
<evidence type="ECO:0000313" key="4">
    <source>
        <dbReference type="EMBL" id="MBM7815989.1"/>
    </source>
</evidence>
<evidence type="ECO:0000313" key="5">
    <source>
        <dbReference type="Proteomes" id="UP000809290"/>
    </source>
</evidence>
<proteinExistence type="predicted"/>
<feature type="transmembrane region" description="Helical" evidence="2">
    <location>
        <begin position="139"/>
        <end position="172"/>
    </location>
</feature>
<feature type="compositionally biased region" description="Low complexity" evidence="1">
    <location>
        <begin position="49"/>
        <end position="83"/>
    </location>
</feature>
<accession>A0ABS2SJ22</accession>
<feature type="transmembrane region" description="Helical" evidence="2">
    <location>
        <begin position="184"/>
        <end position="217"/>
    </location>
</feature>
<evidence type="ECO:0000256" key="1">
    <source>
        <dbReference type="SAM" id="MobiDB-lite"/>
    </source>
</evidence>
<feature type="compositionally biased region" description="Low complexity" evidence="1">
    <location>
        <begin position="20"/>
        <end position="41"/>
    </location>
</feature>
<keyword evidence="2" id="KW-0812">Transmembrane</keyword>
<keyword evidence="2" id="KW-0472">Membrane</keyword>
<dbReference type="Proteomes" id="UP000809290">
    <property type="component" value="Unassembled WGS sequence"/>
</dbReference>
<comment type="caution">
    <text evidence="4">The sequence shown here is derived from an EMBL/GenBank/DDBJ whole genome shotgun (WGS) entry which is preliminary data.</text>
</comment>
<evidence type="ECO:0000259" key="3">
    <source>
        <dbReference type="Pfam" id="PF13828"/>
    </source>
</evidence>
<feature type="compositionally biased region" description="Low complexity" evidence="1">
    <location>
        <begin position="110"/>
        <end position="128"/>
    </location>
</feature>
<dbReference type="InterPro" id="IPR025241">
    <property type="entry name" value="DUF4190"/>
</dbReference>
<evidence type="ECO:0000256" key="2">
    <source>
        <dbReference type="SAM" id="Phobius"/>
    </source>
</evidence>
<gene>
    <name evidence="4" type="ORF">JOE56_000683</name>
</gene>
<organism evidence="4 5">
    <name type="scientific">Brevibacterium paucivorans</name>
    <dbReference type="NCBI Taxonomy" id="170994"/>
    <lineage>
        <taxon>Bacteria</taxon>
        <taxon>Bacillati</taxon>
        <taxon>Actinomycetota</taxon>
        <taxon>Actinomycetes</taxon>
        <taxon>Micrococcales</taxon>
        <taxon>Brevibacteriaceae</taxon>
        <taxon>Brevibacterium</taxon>
    </lineage>
</organism>
<feature type="region of interest" description="Disordered" evidence="1">
    <location>
        <begin position="1"/>
        <end position="128"/>
    </location>
</feature>
<dbReference type="EMBL" id="JAFBCP010000001">
    <property type="protein sequence ID" value="MBM7815989.1"/>
    <property type="molecule type" value="Genomic_DNA"/>
</dbReference>
<protein>
    <recommendedName>
        <fullName evidence="3">DUF4190 domain-containing protein</fullName>
    </recommendedName>
</protein>
<dbReference type="RefSeq" id="WP_204514841.1">
    <property type="nucleotide sequence ID" value="NZ_JAFBCP010000001.1"/>
</dbReference>